<keyword evidence="7" id="KW-1185">Reference proteome</keyword>
<dbReference type="SUPFAM" id="SSF55785">
    <property type="entry name" value="PYP-like sensor domain (PAS domain)"/>
    <property type="match status" value="2"/>
</dbReference>
<dbReference type="SMART" id="SM00091">
    <property type="entry name" value="PAS"/>
    <property type="match status" value="2"/>
</dbReference>
<dbReference type="PROSITE" id="PS50112">
    <property type="entry name" value="PAS"/>
    <property type="match status" value="2"/>
</dbReference>
<dbReference type="PROSITE" id="PS50110">
    <property type="entry name" value="RESPONSE_REGULATORY"/>
    <property type="match status" value="1"/>
</dbReference>
<dbReference type="Pfam" id="PF13426">
    <property type="entry name" value="PAS_9"/>
    <property type="match status" value="1"/>
</dbReference>
<name>A0ABD5VCL5_9EURY</name>
<gene>
    <name evidence="6" type="ORF">ACFQGB_03505</name>
</gene>
<dbReference type="Pfam" id="PF00072">
    <property type="entry name" value="Response_reg"/>
    <property type="match status" value="1"/>
</dbReference>
<feature type="modified residue" description="4-aspartylphosphate" evidence="2">
    <location>
        <position position="60"/>
    </location>
</feature>
<dbReference type="PANTHER" id="PTHR44591">
    <property type="entry name" value="STRESS RESPONSE REGULATOR PROTEIN 1"/>
    <property type="match status" value="1"/>
</dbReference>
<dbReference type="InterPro" id="IPR035965">
    <property type="entry name" value="PAS-like_dom_sf"/>
</dbReference>
<accession>A0ABD5VCL5</accession>
<dbReference type="PANTHER" id="PTHR44591:SF3">
    <property type="entry name" value="RESPONSE REGULATORY DOMAIN-CONTAINING PROTEIN"/>
    <property type="match status" value="1"/>
</dbReference>
<dbReference type="Gene3D" id="3.40.50.2300">
    <property type="match status" value="1"/>
</dbReference>
<dbReference type="InterPro" id="IPR001789">
    <property type="entry name" value="Sig_transdc_resp-reg_receiver"/>
</dbReference>
<proteinExistence type="predicted"/>
<dbReference type="InterPro" id="IPR000014">
    <property type="entry name" value="PAS"/>
</dbReference>
<feature type="domain" description="PAS" evidence="5">
    <location>
        <begin position="259"/>
        <end position="303"/>
    </location>
</feature>
<dbReference type="InterPro" id="IPR050595">
    <property type="entry name" value="Bact_response_regulator"/>
</dbReference>
<evidence type="ECO:0000256" key="1">
    <source>
        <dbReference type="ARBA" id="ARBA00022553"/>
    </source>
</evidence>
<dbReference type="InterPro" id="IPR013767">
    <property type="entry name" value="PAS_fold"/>
</dbReference>
<feature type="domain" description="Response regulatory" evidence="4">
    <location>
        <begin position="9"/>
        <end position="125"/>
    </location>
</feature>
<reference evidence="6 7" key="1">
    <citation type="journal article" date="2019" name="Int. J. Syst. Evol. Microbiol.">
        <title>The Global Catalogue of Microorganisms (GCM) 10K type strain sequencing project: providing services to taxonomists for standard genome sequencing and annotation.</title>
        <authorList>
            <consortium name="The Broad Institute Genomics Platform"/>
            <consortium name="The Broad Institute Genome Sequencing Center for Infectious Disease"/>
            <person name="Wu L."/>
            <person name="Ma J."/>
        </authorList>
    </citation>
    <scope>NUCLEOTIDE SEQUENCE [LARGE SCALE GENOMIC DNA]</scope>
    <source>
        <strain evidence="6 7">GX26</strain>
    </source>
</reference>
<comment type="caution">
    <text evidence="6">The sequence shown here is derived from an EMBL/GenBank/DDBJ whole genome shotgun (WGS) entry which is preliminary data.</text>
</comment>
<dbReference type="AlphaFoldDB" id="A0ABD5VCL5"/>
<dbReference type="NCBIfam" id="TIGR00229">
    <property type="entry name" value="sensory_box"/>
    <property type="match status" value="2"/>
</dbReference>
<evidence type="ECO:0000259" key="4">
    <source>
        <dbReference type="PROSITE" id="PS50110"/>
    </source>
</evidence>
<evidence type="ECO:0000313" key="7">
    <source>
        <dbReference type="Proteomes" id="UP001596395"/>
    </source>
</evidence>
<keyword evidence="1 2" id="KW-0597">Phosphoprotein</keyword>
<dbReference type="Proteomes" id="UP001596395">
    <property type="component" value="Unassembled WGS sequence"/>
</dbReference>
<dbReference type="EMBL" id="JBHSXN010000001">
    <property type="protein sequence ID" value="MFC6951920.1"/>
    <property type="molecule type" value="Genomic_DNA"/>
</dbReference>
<feature type="region of interest" description="Disordered" evidence="3">
    <location>
        <begin position="357"/>
        <end position="379"/>
    </location>
</feature>
<dbReference type="Gene3D" id="3.30.450.20">
    <property type="entry name" value="PAS domain"/>
    <property type="match status" value="2"/>
</dbReference>
<sequence>MTAADGELRVLHVDDDPAIAELAATFLQRENDRLDIEVLTAASDGCEYLSEHDVDGIISDYEMPGANGLEFLQSVREHDPDIPFILYTGKGSEEVASAAISAGVTDYLQKETGTDQYALLANRLTNAIQHQRATVARRRQLAAIERAREGISILDTDGEFVYVNDAYADLYGYAPTEMLGEHWSLIYVDDEIPFAEDVILPTVDRDGYWEGETTGLRADGSTFPEDHVVSATEHGELVCTIRDATTTRTPDVAERDDVDHRYSKTILDTFDDPVYALDADGHFTYVNAAFADLVGYDPDHLLDSDATLVTDTRTLDAVDQALTARPETDTPDAHTKHTIDVDITPRNGDPIHCQADLTPLATPDGTPDGTATRLHIHTP</sequence>
<dbReference type="SUPFAM" id="SSF52172">
    <property type="entry name" value="CheY-like"/>
    <property type="match status" value="1"/>
</dbReference>
<dbReference type="SMART" id="SM00448">
    <property type="entry name" value="REC"/>
    <property type="match status" value="1"/>
</dbReference>
<protein>
    <submittedName>
        <fullName evidence="6">PAS domain S-box protein</fullName>
    </submittedName>
</protein>
<dbReference type="InterPro" id="IPR011006">
    <property type="entry name" value="CheY-like_superfamily"/>
</dbReference>
<organism evidence="6 7">
    <name type="scientific">Halorubellus litoreus</name>
    <dbReference type="NCBI Taxonomy" id="755308"/>
    <lineage>
        <taxon>Archaea</taxon>
        <taxon>Methanobacteriati</taxon>
        <taxon>Methanobacteriota</taxon>
        <taxon>Stenosarchaea group</taxon>
        <taxon>Halobacteria</taxon>
        <taxon>Halobacteriales</taxon>
        <taxon>Halorubellaceae</taxon>
        <taxon>Halorubellus</taxon>
    </lineage>
</organism>
<evidence type="ECO:0000259" key="5">
    <source>
        <dbReference type="PROSITE" id="PS50112"/>
    </source>
</evidence>
<evidence type="ECO:0000313" key="6">
    <source>
        <dbReference type="EMBL" id="MFC6951920.1"/>
    </source>
</evidence>
<evidence type="ECO:0000256" key="3">
    <source>
        <dbReference type="SAM" id="MobiDB-lite"/>
    </source>
</evidence>
<dbReference type="CDD" id="cd00130">
    <property type="entry name" value="PAS"/>
    <property type="match status" value="2"/>
</dbReference>
<dbReference type="RefSeq" id="WP_336348926.1">
    <property type="nucleotide sequence ID" value="NZ_JAZAQL010000001.1"/>
</dbReference>
<feature type="domain" description="PAS" evidence="5">
    <location>
        <begin position="136"/>
        <end position="190"/>
    </location>
</feature>
<dbReference type="Pfam" id="PF00989">
    <property type="entry name" value="PAS"/>
    <property type="match status" value="1"/>
</dbReference>
<dbReference type="CDD" id="cd00156">
    <property type="entry name" value="REC"/>
    <property type="match status" value="1"/>
</dbReference>
<evidence type="ECO:0000256" key="2">
    <source>
        <dbReference type="PROSITE-ProRule" id="PRU00169"/>
    </source>
</evidence>